<organism evidence="4 5">
    <name type="scientific">Tanacetum coccineum</name>
    <dbReference type="NCBI Taxonomy" id="301880"/>
    <lineage>
        <taxon>Eukaryota</taxon>
        <taxon>Viridiplantae</taxon>
        <taxon>Streptophyta</taxon>
        <taxon>Embryophyta</taxon>
        <taxon>Tracheophyta</taxon>
        <taxon>Spermatophyta</taxon>
        <taxon>Magnoliopsida</taxon>
        <taxon>eudicotyledons</taxon>
        <taxon>Gunneridae</taxon>
        <taxon>Pentapetalae</taxon>
        <taxon>asterids</taxon>
        <taxon>campanulids</taxon>
        <taxon>Asterales</taxon>
        <taxon>Asteraceae</taxon>
        <taxon>Asteroideae</taxon>
        <taxon>Anthemideae</taxon>
        <taxon>Anthemidinae</taxon>
        <taxon>Tanacetum</taxon>
    </lineage>
</organism>
<dbReference type="InterPro" id="IPR013103">
    <property type="entry name" value="RVT_2"/>
</dbReference>
<feature type="compositionally biased region" description="Basic and acidic residues" evidence="1">
    <location>
        <begin position="322"/>
        <end position="340"/>
    </location>
</feature>
<reference evidence="4" key="2">
    <citation type="submission" date="2022-01" db="EMBL/GenBank/DDBJ databases">
        <authorList>
            <person name="Yamashiro T."/>
            <person name="Shiraishi A."/>
            <person name="Satake H."/>
            <person name="Nakayama K."/>
        </authorList>
    </citation>
    <scope>NUCLEOTIDE SEQUENCE</scope>
</reference>
<feature type="compositionally biased region" description="Polar residues" evidence="1">
    <location>
        <begin position="688"/>
        <end position="699"/>
    </location>
</feature>
<dbReference type="Pfam" id="PF22936">
    <property type="entry name" value="Pol_BBD"/>
    <property type="match status" value="1"/>
</dbReference>
<dbReference type="Pfam" id="PF07727">
    <property type="entry name" value="RVT_2"/>
    <property type="match status" value="1"/>
</dbReference>
<dbReference type="Proteomes" id="UP001151760">
    <property type="component" value="Unassembled WGS sequence"/>
</dbReference>
<evidence type="ECO:0000313" key="4">
    <source>
        <dbReference type="EMBL" id="GJT52251.1"/>
    </source>
</evidence>
<feature type="compositionally biased region" description="Low complexity" evidence="1">
    <location>
        <begin position="347"/>
        <end position="359"/>
    </location>
</feature>
<evidence type="ECO:0000259" key="2">
    <source>
        <dbReference type="Pfam" id="PF07727"/>
    </source>
</evidence>
<dbReference type="SUPFAM" id="SSF53098">
    <property type="entry name" value="Ribonuclease H-like"/>
    <property type="match status" value="1"/>
</dbReference>
<feature type="region of interest" description="Disordered" evidence="1">
    <location>
        <begin position="322"/>
        <end position="368"/>
    </location>
</feature>
<feature type="domain" description="Reverse transcriptase Ty1/copia-type" evidence="2">
    <location>
        <begin position="375"/>
        <end position="441"/>
    </location>
</feature>
<dbReference type="EMBL" id="BQNB010016478">
    <property type="protein sequence ID" value="GJT52251.1"/>
    <property type="molecule type" value="Genomic_DNA"/>
</dbReference>
<protein>
    <submittedName>
        <fullName evidence="4">Ribonuclease H-like domain-containing protein</fullName>
    </submittedName>
</protein>
<dbReference type="PANTHER" id="PTHR11439:SF495">
    <property type="entry name" value="REVERSE TRANSCRIPTASE, RNA-DEPENDENT DNA POLYMERASE-RELATED"/>
    <property type="match status" value="1"/>
</dbReference>
<feature type="region of interest" description="Disordered" evidence="1">
    <location>
        <begin position="688"/>
        <end position="729"/>
    </location>
</feature>
<dbReference type="InterPro" id="IPR012337">
    <property type="entry name" value="RNaseH-like_sf"/>
</dbReference>
<dbReference type="Gene3D" id="3.30.420.10">
    <property type="entry name" value="Ribonuclease H-like superfamily/Ribonuclease H"/>
    <property type="match status" value="1"/>
</dbReference>
<feature type="domain" description="Retrovirus-related Pol polyprotein from transposon TNT 1-94-like beta-barrel" evidence="3">
    <location>
        <begin position="112"/>
        <end position="184"/>
    </location>
</feature>
<dbReference type="PANTHER" id="PTHR11439">
    <property type="entry name" value="GAG-POL-RELATED RETROTRANSPOSON"/>
    <property type="match status" value="1"/>
</dbReference>
<proteinExistence type="predicted"/>
<keyword evidence="5" id="KW-1185">Reference proteome</keyword>
<comment type="caution">
    <text evidence="4">The sequence shown here is derived from an EMBL/GenBank/DDBJ whole genome shotgun (WGS) entry which is preliminary data.</text>
</comment>
<accession>A0ABQ5EMS8</accession>
<evidence type="ECO:0000313" key="5">
    <source>
        <dbReference type="Proteomes" id="UP001151760"/>
    </source>
</evidence>
<dbReference type="CDD" id="cd09272">
    <property type="entry name" value="RNase_HI_RT_Ty1"/>
    <property type="match status" value="1"/>
</dbReference>
<sequence length="844" mass="94126">MANKTVGNGVGPVYSRNNVNHQNQYVPHAVPLRTGKVNITSARPQPVPTGKPKGLFQFSTDRGFYISNFWLVPMQYGGGENGNCVKPSASLSLWNNHIEKENSYTDAEDEGIFDSGCSRSMTGNMERLDDFQEFQGGKVTFGGGEGRITGKGTIRTPTLDFENVYYVKELQQFNLFSISQICDKKNRVLFTVMLFFVLSKDFKLPDDRIKRDYSNARTPQQNRVAERKNRTLIEAARTMLADFKLPTMFWNDSKVEVTMILEVLEEKPNVQGLVHKMLIQTQNVMNKSSLSLLIHHTSYKKLSLKILLVNVKEPPFVVKDAEELQQKEKGRRGEEKKRQDTNSSYFPTGGVPVPTGSPTDSFFDDEPTPRFPEEGIDYDEVFAPVARIEAIRLFLAFASYLGFMVYQMDVKSAFLYGRIDEEVYVTQPKDLWTSTSQEVYKVSACSRNQVTPTTSNLEAVKKIFKANKDRKSTTGGCQFLGRRLISWQCKKQTIVATSSTEAEYVAAANCCGQIMVKTGGLVLTSVLHGPRGFILKPGCSYCINSHCDPQPAQNLNPILKSSMAALRYRDEHNKVGYLQKPKGNDDYHQILNFLGASHIRSPELGPSAILATIDATPYTITEESVRSQLQLVDDGGIDDLPIVEIYSGMDNLGLMGCVECDFIKTPGGPSKNPAAYSYDPTSVVPSTDVPNTEVPSTEFPTDVASGVAPTGPSTVSPGSTIDARKGKGVAVEEPIPTQDKTFKKLEEERLGEVLRLEMTKDQRKRQQEVLASAANYSDAAWDIILAHLQANPDLSSTIFRVDFTNDDFLTRMVALVNSRRKELAEQRAQEQRDRPMTPSQLRQI</sequence>
<feature type="region of interest" description="Disordered" evidence="1">
    <location>
        <begin position="824"/>
        <end position="844"/>
    </location>
</feature>
<dbReference type="InterPro" id="IPR054722">
    <property type="entry name" value="PolX-like_BBD"/>
</dbReference>
<dbReference type="InterPro" id="IPR036397">
    <property type="entry name" value="RNaseH_sf"/>
</dbReference>
<evidence type="ECO:0000256" key="1">
    <source>
        <dbReference type="SAM" id="MobiDB-lite"/>
    </source>
</evidence>
<evidence type="ECO:0000259" key="3">
    <source>
        <dbReference type="Pfam" id="PF22936"/>
    </source>
</evidence>
<reference evidence="4" key="1">
    <citation type="journal article" date="2022" name="Int. J. Mol. Sci.">
        <title>Draft Genome of Tanacetum Coccineum: Genomic Comparison of Closely Related Tanacetum-Family Plants.</title>
        <authorList>
            <person name="Yamashiro T."/>
            <person name="Shiraishi A."/>
            <person name="Nakayama K."/>
            <person name="Satake H."/>
        </authorList>
    </citation>
    <scope>NUCLEOTIDE SEQUENCE</scope>
</reference>
<feature type="compositionally biased region" description="Basic and acidic residues" evidence="1">
    <location>
        <begin position="824"/>
        <end position="835"/>
    </location>
</feature>
<gene>
    <name evidence="4" type="ORF">Tco_0978408</name>
</gene>
<name>A0ABQ5EMS8_9ASTR</name>